<protein>
    <submittedName>
        <fullName evidence="2">Uncharacterized protein</fullName>
    </submittedName>
</protein>
<comment type="caution">
    <text evidence="2">The sequence shown here is derived from an EMBL/GenBank/DDBJ whole genome shotgun (WGS) entry which is preliminary data.</text>
</comment>
<gene>
    <name evidence="2" type="ORF">J1N35_001284</name>
</gene>
<reference evidence="2 3" key="1">
    <citation type="journal article" date="2021" name="Plant Biotechnol. J.">
        <title>Multi-omics assisted identification of the key and species-specific regulatory components of drought-tolerant mechanisms in Gossypium stocksii.</title>
        <authorList>
            <person name="Yu D."/>
            <person name="Ke L."/>
            <person name="Zhang D."/>
            <person name="Wu Y."/>
            <person name="Sun Y."/>
            <person name="Mei J."/>
            <person name="Sun J."/>
            <person name="Sun Y."/>
        </authorList>
    </citation>
    <scope>NUCLEOTIDE SEQUENCE [LARGE SCALE GENOMIC DNA]</scope>
    <source>
        <strain evidence="3">cv. E1</strain>
        <tissue evidence="2">Leaf</tissue>
    </source>
</reference>
<accession>A0A9D3WK40</accession>
<sequence length="83" mass="9511">MDPLTRNWVRDKHLNPQEIDDEDLQEKHNDIPSAEQSPLLAFSSTQTSVPSHSNDLIAFIFNIVTSLSDEFRGFRTHVDVAFE</sequence>
<proteinExistence type="predicted"/>
<evidence type="ECO:0000256" key="1">
    <source>
        <dbReference type="SAM" id="MobiDB-lite"/>
    </source>
</evidence>
<dbReference type="Proteomes" id="UP000828251">
    <property type="component" value="Unassembled WGS sequence"/>
</dbReference>
<keyword evidence="3" id="KW-1185">Reference proteome</keyword>
<dbReference type="AlphaFoldDB" id="A0A9D3WK40"/>
<feature type="region of interest" description="Disordered" evidence="1">
    <location>
        <begin position="1"/>
        <end position="35"/>
    </location>
</feature>
<evidence type="ECO:0000313" key="2">
    <source>
        <dbReference type="EMBL" id="KAH1129906.1"/>
    </source>
</evidence>
<name>A0A9D3WK40_9ROSI</name>
<dbReference type="EMBL" id="JAIQCV010000001">
    <property type="protein sequence ID" value="KAH1129906.1"/>
    <property type="molecule type" value="Genomic_DNA"/>
</dbReference>
<evidence type="ECO:0000313" key="3">
    <source>
        <dbReference type="Proteomes" id="UP000828251"/>
    </source>
</evidence>
<organism evidence="2 3">
    <name type="scientific">Gossypium stocksii</name>
    <dbReference type="NCBI Taxonomy" id="47602"/>
    <lineage>
        <taxon>Eukaryota</taxon>
        <taxon>Viridiplantae</taxon>
        <taxon>Streptophyta</taxon>
        <taxon>Embryophyta</taxon>
        <taxon>Tracheophyta</taxon>
        <taxon>Spermatophyta</taxon>
        <taxon>Magnoliopsida</taxon>
        <taxon>eudicotyledons</taxon>
        <taxon>Gunneridae</taxon>
        <taxon>Pentapetalae</taxon>
        <taxon>rosids</taxon>
        <taxon>malvids</taxon>
        <taxon>Malvales</taxon>
        <taxon>Malvaceae</taxon>
        <taxon>Malvoideae</taxon>
        <taxon>Gossypium</taxon>
    </lineage>
</organism>